<comment type="caution">
    <text evidence="1">The sequence shown here is derived from an EMBL/GenBank/DDBJ whole genome shotgun (WGS) entry which is preliminary data.</text>
</comment>
<dbReference type="AlphaFoldDB" id="A0A7W9A087"/>
<proteinExistence type="predicted"/>
<sequence>MSRIDIVYGGRPYSLGGRDVESIQVEIDSAITAGVPYWLPVNAGEGRYEDAFLLIAPGIPIALVHAQVNGVSHENDTAESFIPDGL</sequence>
<reference evidence="1 2" key="1">
    <citation type="submission" date="2020-08" db="EMBL/GenBank/DDBJ databases">
        <title>Sequencing the genomes of 1000 actinobacteria strains.</title>
        <authorList>
            <person name="Klenk H.-P."/>
        </authorList>
    </citation>
    <scope>NUCLEOTIDE SEQUENCE [LARGE SCALE GENOMIC DNA]</scope>
    <source>
        <strain evidence="1 2">DSM 21065</strain>
    </source>
</reference>
<dbReference type="EMBL" id="JACHBQ010000001">
    <property type="protein sequence ID" value="MBB5643474.1"/>
    <property type="molecule type" value="Genomic_DNA"/>
</dbReference>
<accession>A0A7W9A087</accession>
<evidence type="ECO:0000313" key="2">
    <source>
        <dbReference type="Proteomes" id="UP000561726"/>
    </source>
</evidence>
<organism evidence="1 2">
    <name type="scientific">Cryobacterium roopkundense</name>
    <dbReference type="NCBI Taxonomy" id="1001240"/>
    <lineage>
        <taxon>Bacteria</taxon>
        <taxon>Bacillati</taxon>
        <taxon>Actinomycetota</taxon>
        <taxon>Actinomycetes</taxon>
        <taxon>Micrococcales</taxon>
        <taxon>Microbacteriaceae</taxon>
        <taxon>Cryobacterium</taxon>
    </lineage>
</organism>
<dbReference type="Proteomes" id="UP000561726">
    <property type="component" value="Unassembled WGS sequence"/>
</dbReference>
<protein>
    <submittedName>
        <fullName evidence="1">Uncharacterized protein</fullName>
    </submittedName>
</protein>
<gene>
    <name evidence="1" type="ORF">BJ997_004022</name>
</gene>
<dbReference type="RefSeq" id="WP_183323701.1">
    <property type="nucleotide sequence ID" value="NZ_JACHBQ010000001.1"/>
</dbReference>
<evidence type="ECO:0000313" key="1">
    <source>
        <dbReference type="EMBL" id="MBB5643474.1"/>
    </source>
</evidence>
<name>A0A7W9A087_9MICO</name>